<proteinExistence type="predicted"/>
<protein>
    <recommendedName>
        <fullName evidence="2">T20D4.11-like domain-containing protein</fullName>
    </recommendedName>
</protein>
<accession>A0A9P1MZJ0</accession>
<dbReference type="Pfam" id="PF01579">
    <property type="entry name" value="DUF19"/>
    <property type="match status" value="1"/>
</dbReference>
<dbReference type="InterPro" id="IPR002542">
    <property type="entry name" value="T20D4.11-like_dom"/>
</dbReference>
<comment type="caution">
    <text evidence="3">The sequence shown here is derived from an EMBL/GenBank/DDBJ whole genome shotgun (WGS) entry which is preliminary data.</text>
</comment>
<dbReference type="AlphaFoldDB" id="A0A9P1MZJ0"/>
<dbReference type="EMBL" id="CANHGI010000003">
    <property type="protein sequence ID" value="CAI5444518.1"/>
    <property type="molecule type" value="Genomic_DNA"/>
</dbReference>
<feature type="signal peptide" evidence="1">
    <location>
        <begin position="1"/>
        <end position="15"/>
    </location>
</feature>
<evidence type="ECO:0000313" key="4">
    <source>
        <dbReference type="Proteomes" id="UP001152747"/>
    </source>
</evidence>
<keyword evidence="4" id="KW-1185">Reference proteome</keyword>
<feature type="domain" description="T20D4.11-like" evidence="2">
    <location>
        <begin position="61"/>
        <end position="165"/>
    </location>
</feature>
<feature type="chain" id="PRO_5040184656" description="T20D4.11-like domain-containing protein" evidence="1">
    <location>
        <begin position="16"/>
        <end position="177"/>
    </location>
</feature>
<keyword evidence="1" id="KW-0732">Signal</keyword>
<reference evidence="3" key="1">
    <citation type="submission" date="2022-11" db="EMBL/GenBank/DDBJ databases">
        <authorList>
            <person name="Kikuchi T."/>
        </authorList>
    </citation>
    <scope>NUCLEOTIDE SEQUENCE</scope>
    <source>
        <strain evidence="3">PS1010</strain>
    </source>
</reference>
<sequence>MKMKLLILCIPLVLSTTIYEYQDGKTAPIMCYYGANKVTKEQLEARSIVHMTTTVLDPEIVKMALQYIKECIHEMSKVNEKVRVDEDLLVKLISTKFEVYNVLKAKCEPKMEEIKKSETECYKTTLPGVAFCIELWGKDDCMKKFYAEKCGEDYVQKLWDEYVFFSRGDCKSLGYSH</sequence>
<gene>
    <name evidence="3" type="ORF">CAMP_LOCUS7155</name>
</gene>
<evidence type="ECO:0000259" key="2">
    <source>
        <dbReference type="Pfam" id="PF01579"/>
    </source>
</evidence>
<evidence type="ECO:0000256" key="1">
    <source>
        <dbReference type="SAM" id="SignalP"/>
    </source>
</evidence>
<organism evidence="3 4">
    <name type="scientific">Caenorhabditis angaria</name>
    <dbReference type="NCBI Taxonomy" id="860376"/>
    <lineage>
        <taxon>Eukaryota</taxon>
        <taxon>Metazoa</taxon>
        <taxon>Ecdysozoa</taxon>
        <taxon>Nematoda</taxon>
        <taxon>Chromadorea</taxon>
        <taxon>Rhabditida</taxon>
        <taxon>Rhabditina</taxon>
        <taxon>Rhabditomorpha</taxon>
        <taxon>Rhabditoidea</taxon>
        <taxon>Rhabditidae</taxon>
        <taxon>Peloderinae</taxon>
        <taxon>Caenorhabditis</taxon>
    </lineage>
</organism>
<dbReference type="Proteomes" id="UP001152747">
    <property type="component" value="Unassembled WGS sequence"/>
</dbReference>
<name>A0A9P1MZJ0_9PELO</name>
<evidence type="ECO:0000313" key="3">
    <source>
        <dbReference type="EMBL" id="CAI5444518.1"/>
    </source>
</evidence>